<dbReference type="EMBL" id="CP003060">
    <property type="protein sequence ID" value="AEP30688.1"/>
    <property type="molecule type" value="Genomic_DNA"/>
</dbReference>
<keyword evidence="2" id="KW-1185">Reference proteome</keyword>
<dbReference type="InterPro" id="IPR007801">
    <property type="entry name" value="MbnB/TglH/ChrH"/>
</dbReference>
<name>G4QI74_GLANF</name>
<dbReference type="NCBIfam" id="NF003818">
    <property type="entry name" value="PRK05409.1"/>
    <property type="match status" value="1"/>
</dbReference>
<sequence length="322" mass="35102">MNSSRKTKPSSLIGVGLRHSHYSEALAPKGAPERAGNSQYEEDGTQTIDFVEVHAENFFAAGGATHALIHEIAQAYPLSVHGTSLGLGSTVPVPETILQQFTKLVKSTQPMLVSEHLCFNRADINGTVLHSGDLLPIPYNGDSLRTIVAHIQQVQESIQRPLLIENLSAYITPNQLLAHSKDDMTEFEFLVSMCGSAGCGLLLDLNNLIINELNRKTANPLDVIQERLHALPPHIVGEIHVAGFTDQQQLSASANEASSQAQFIIDDHGAAVSEQCWQLYEYALQKFPGTPTLVEWDTAIPEWSVLLNEASKARAIAQAITR</sequence>
<protein>
    <submittedName>
        <fullName evidence="1">UPF0276 protein containing DUF692</fullName>
    </submittedName>
</protein>
<dbReference type="KEGG" id="gni:GNIT_2591"/>
<dbReference type="AlphaFoldDB" id="G4QI74"/>
<evidence type="ECO:0000313" key="2">
    <source>
        <dbReference type="Proteomes" id="UP000009282"/>
    </source>
</evidence>
<reference evidence="1 2" key="1">
    <citation type="journal article" date="2011" name="J. Bacteriol.">
        <title>Complete genome sequence of seawater bacterium Glaciecola nitratireducens FR1064T.</title>
        <authorList>
            <person name="Bian F."/>
            <person name="Qin Q.L."/>
            <person name="Xie B.B."/>
            <person name="Shu Y.L."/>
            <person name="Zhang X.Y."/>
            <person name="Yu Y."/>
            <person name="Chen B."/>
            <person name="Chen X.L."/>
            <person name="Zhou B.C."/>
            <person name="Zhang Y.Z."/>
        </authorList>
    </citation>
    <scope>NUCLEOTIDE SEQUENCE [LARGE SCALE GENOMIC DNA]</scope>
    <source>
        <strain evidence="2">JCM 12485 / KCTC 12276 / FR1064</strain>
    </source>
</reference>
<dbReference type="OrthoDB" id="9763101at2"/>
<dbReference type="Gene3D" id="3.20.20.150">
    <property type="entry name" value="Divalent-metal-dependent TIM barrel enzymes"/>
    <property type="match status" value="1"/>
</dbReference>
<accession>G4QI74</accession>
<dbReference type="HOGENOM" id="CLU_064263_0_0_6"/>
<dbReference type="PANTHER" id="PTHR42194:SF1">
    <property type="entry name" value="UPF0276 PROTEIN HI_1600"/>
    <property type="match status" value="1"/>
</dbReference>
<dbReference type="Pfam" id="PF05114">
    <property type="entry name" value="MbnB_TglH_ChrH"/>
    <property type="match status" value="1"/>
</dbReference>
<dbReference type="STRING" id="1085623.GNIT_2591"/>
<gene>
    <name evidence="1" type="ordered locus">GNIT_2591</name>
</gene>
<dbReference type="eggNOG" id="COG3220">
    <property type="taxonomic scope" value="Bacteria"/>
</dbReference>
<evidence type="ECO:0000313" key="1">
    <source>
        <dbReference type="EMBL" id="AEP30688.1"/>
    </source>
</evidence>
<proteinExistence type="predicted"/>
<dbReference type="Proteomes" id="UP000009282">
    <property type="component" value="Chromosome"/>
</dbReference>
<dbReference type="RefSeq" id="WP_014109561.1">
    <property type="nucleotide sequence ID" value="NC_016041.1"/>
</dbReference>
<organism evidence="1 2">
    <name type="scientific">Glaciecola nitratireducens (strain JCM 12485 / KCTC 12276 / FR1064)</name>
    <dbReference type="NCBI Taxonomy" id="1085623"/>
    <lineage>
        <taxon>Bacteria</taxon>
        <taxon>Pseudomonadati</taxon>
        <taxon>Pseudomonadota</taxon>
        <taxon>Gammaproteobacteria</taxon>
        <taxon>Alteromonadales</taxon>
        <taxon>Alteromonadaceae</taxon>
        <taxon>Brumicola</taxon>
    </lineage>
</organism>
<dbReference type="PANTHER" id="PTHR42194">
    <property type="entry name" value="UPF0276 PROTEIN HI_1600"/>
    <property type="match status" value="1"/>
</dbReference>